<name>A0ACB9VGE5_9CETA</name>
<protein>
    <submittedName>
        <fullName evidence="1">Uncharacterized protein</fullName>
    </submittedName>
</protein>
<gene>
    <name evidence="1" type="ORF">MJG53_002939</name>
</gene>
<comment type="caution">
    <text evidence="1">The sequence shown here is derived from an EMBL/GenBank/DDBJ whole genome shotgun (WGS) entry which is preliminary data.</text>
</comment>
<evidence type="ECO:0000313" key="1">
    <source>
        <dbReference type="EMBL" id="KAI4588531.1"/>
    </source>
</evidence>
<organism evidence="1 2">
    <name type="scientific">Ovis ammon polii x Ovis aries</name>
    <dbReference type="NCBI Taxonomy" id="2918886"/>
    <lineage>
        <taxon>Eukaryota</taxon>
        <taxon>Metazoa</taxon>
        <taxon>Chordata</taxon>
        <taxon>Craniata</taxon>
        <taxon>Vertebrata</taxon>
        <taxon>Euteleostomi</taxon>
        <taxon>Mammalia</taxon>
        <taxon>Eutheria</taxon>
        <taxon>Laurasiatheria</taxon>
        <taxon>Artiodactyla</taxon>
        <taxon>Ruminantia</taxon>
        <taxon>Pecora</taxon>
        <taxon>Bovidae</taxon>
        <taxon>Caprinae</taxon>
        <taxon>Ovis</taxon>
    </lineage>
</organism>
<sequence>MQFLSPSSVKAGGKRIPKKQEIGILERQTKKTGLEKTSAIANVAKIQMMDALNDTLEKVSHGYTEVGTQLNECWISCGGTLEEQVSSEDEGQAFSVPGASNLALIFRSGTKPVFNHSTLNHTVSAPSAGSSPTPPPTSNSSKSIQDVVEQLWRRTLLSAENPQQCFNPEEKDMVNEHE</sequence>
<evidence type="ECO:0000313" key="2">
    <source>
        <dbReference type="Proteomes" id="UP001057279"/>
    </source>
</evidence>
<dbReference type="Proteomes" id="UP001057279">
    <property type="component" value="Linkage Group LG02"/>
</dbReference>
<proteinExistence type="predicted"/>
<dbReference type="EMBL" id="CM043027">
    <property type="protein sequence ID" value="KAI4588531.1"/>
    <property type="molecule type" value="Genomic_DNA"/>
</dbReference>
<reference evidence="1" key="1">
    <citation type="submission" date="2022-03" db="EMBL/GenBank/DDBJ databases">
        <title>Genomic analyses of argali, domestic sheep and their hybrids provide insights into chromosomal evolution, heterosis and genetic basis of agronomic traits.</title>
        <authorList>
            <person name="Li M."/>
        </authorList>
    </citation>
    <scope>NUCLEOTIDE SEQUENCE</scope>
    <source>
        <strain evidence="1">F1 hybrid</strain>
    </source>
</reference>
<keyword evidence="2" id="KW-1185">Reference proteome</keyword>
<accession>A0ACB9VGE5</accession>